<comment type="caution">
    <text evidence="1">The sequence shown here is derived from an EMBL/GenBank/DDBJ whole genome shotgun (WGS) entry which is preliminary data.</text>
</comment>
<dbReference type="PANTHER" id="PTHR15140:SF33">
    <property type="entry name" value="LATE BLIGHT RESISTANCE PROTEIN HOMOLOG R1A-3 ISOFORM X1"/>
    <property type="match status" value="1"/>
</dbReference>
<reference evidence="1" key="2">
    <citation type="journal article" date="2024" name="Plant">
        <title>Genomic evolution and insights into agronomic trait innovations of Sesamum species.</title>
        <authorList>
            <person name="Miao H."/>
            <person name="Wang L."/>
            <person name="Qu L."/>
            <person name="Liu H."/>
            <person name="Sun Y."/>
            <person name="Le M."/>
            <person name="Wang Q."/>
            <person name="Wei S."/>
            <person name="Zheng Y."/>
            <person name="Lin W."/>
            <person name="Duan Y."/>
            <person name="Cao H."/>
            <person name="Xiong S."/>
            <person name="Wang X."/>
            <person name="Wei L."/>
            <person name="Li C."/>
            <person name="Ma Q."/>
            <person name="Ju M."/>
            <person name="Zhao R."/>
            <person name="Li G."/>
            <person name="Mu C."/>
            <person name="Tian Q."/>
            <person name="Mei H."/>
            <person name="Zhang T."/>
            <person name="Gao T."/>
            <person name="Zhang H."/>
        </authorList>
    </citation>
    <scope>NUCLEOTIDE SEQUENCE</scope>
    <source>
        <strain evidence="1">KEN8</strain>
    </source>
</reference>
<dbReference type="Gene3D" id="3.80.10.10">
    <property type="entry name" value="Ribonuclease Inhibitor"/>
    <property type="match status" value="1"/>
</dbReference>
<dbReference type="InterPro" id="IPR032675">
    <property type="entry name" value="LRR_dom_sf"/>
</dbReference>
<dbReference type="EMBL" id="JACGWM010000014">
    <property type="protein sequence ID" value="KAL0328082.1"/>
    <property type="molecule type" value="Genomic_DNA"/>
</dbReference>
<sequence>MPKLRYLNVGDLSLPDPLEGQDSSILDNLNALWSGDFRCTQKVVERIPNLKKLRATCWYSPVDLCCYLSNFAQLNKLESLILEGYSRLEEITFPISLKKLSLRGFKISWEKMTIIGSSLPNLEVLKLGNAFGGQEWNLIEGEFLQLKVLYIWNTDLMRWEQKISIFQTSRTFTSNVCGNWRRSL</sequence>
<reference evidence="1" key="1">
    <citation type="submission" date="2020-06" db="EMBL/GenBank/DDBJ databases">
        <authorList>
            <person name="Li T."/>
            <person name="Hu X."/>
            <person name="Zhang T."/>
            <person name="Song X."/>
            <person name="Zhang H."/>
            <person name="Dai N."/>
            <person name="Sheng W."/>
            <person name="Hou X."/>
            <person name="Wei L."/>
        </authorList>
    </citation>
    <scope>NUCLEOTIDE SEQUENCE</scope>
    <source>
        <strain evidence="1">KEN8</strain>
        <tissue evidence="1">Leaf</tissue>
    </source>
</reference>
<name>A0AAW2M9B1_9LAMI</name>
<organism evidence="1">
    <name type="scientific">Sesamum calycinum</name>
    <dbReference type="NCBI Taxonomy" id="2727403"/>
    <lineage>
        <taxon>Eukaryota</taxon>
        <taxon>Viridiplantae</taxon>
        <taxon>Streptophyta</taxon>
        <taxon>Embryophyta</taxon>
        <taxon>Tracheophyta</taxon>
        <taxon>Spermatophyta</taxon>
        <taxon>Magnoliopsida</taxon>
        <taxon>eudicotyledons</taxon>
        <taxon>Gunneridae</taxon>
        <taxon>Pentapetalae</taxon>
        <taxon>asterids</taxon>
        <taxon>lamiids</taxon>
        <taxon>Lamiales</taxon>
        <taxon>Pedaliaceae</taxon>
        <taxon>Sesamum</taxon>
    </lineage>
</organism>
<dbReference type="PANTHER" id="PTHR15140">
    <property type="entry name" value="TUBULIN-SPECIFIC CHAPERONE E"/>
    <property type="match status" value="1"/>
</dbReference>
<dbReference type="AlphaFoldDB" id="A0AAW2M9B1"/>
<accession>A0AAW2M9B1</accession>
<gene>
    <name evidence="1" type="ORF">Scaly_2240800</name>
</gene>
<dbReference type="SUPFAM" id="SSF52047">
    <property type="entry name" value="RNI-like"/>
    <property type="match status" value="1"/>
</dbReference>
<evidence type="ECO:0000313" key="1">
    <source>
        <dbReference type="EMBL" id="KAL0328082.1"/>
    </source>
</evidence>
<proteinExistence type="predicted"/>
<protein>
    <submittedName>
        <fullName evidence="1">Uncharacterized protein</fullName>
    </submittedName>
</protein>